<keyword evidence="6 8" id="KW-0378">Hydrolase</keyword>
<feature type="transmembrane region" description="Helical" evidence="8">
    <location>
        <begin position="45"/>
        <end position="67"/>
    </location>
</feature>
<keyword evidence="8" id="KW-0812">Transmembrane</keyword>
<evidence type="ECO:0000256" key="8">
    <source>
        <dbReference type="RuleBase" id="RU362042"/>
    </source>
</evidence>
<keyword evidence="5 8" id="KW-0645">Protease</keyword>
<feature type="active site" evidence="7">
    <location>
        <position position="77"/>
    </location>
</feature>
<evidence type="ECO:0000313" key="12">
    <source>
        <dbReference type="Proteomes" id="UP000019222"/>
    </source>
</evidence>
<dbReference type="PROSITE" id="PS00501">
    <property type="entry name" value="SPASE_I_1"/>
    <property type="match status" value="1"/>
</dbReference>
<evidence type="ECO:0000256" key="1">
    <source>
        <dbReference type="ARBA" id="ARBA00000677"/>
    </source>
</evidence>
<comment type="subcellular location">
    <subcellularLocation>
        <location evidence="2">Cell membrane</location>
        <topology evidence="2">Single-pass type II membrane protein</topology>
    </subcellularLocation>
    <subcellularLocation>
        <location evidence="8">Membrane</location>
        <topology evidence="8">Single-pass type II membrane protein</topology>
    </subcellularLocation>
</comment>
<dbReference type="PROSITE" id="PS00761">
    <property type="entry name" value="SPASE_I_3"/>
    <property type="match status" value="1"/>
</dbReference>
<dbReference type="PRINTS" id="PR00727">
    <property type="entry name" value="LEADERPTASE"/>
</dbReference>
<evidence type="ECO:0000256" key="9">
    <source>
        <dbReference type="SAM" id="MobiDB-lite"/>
    </source>
</evidence>
<dbReference type="PANTHER" id="PTHR43390">
    <property type="entry name" value="SIGNAL PEPTIDASE I"/>
    <property type="match status" value="1"/>
</dbReference>
<dbReference type="GO" id="GO:0004252">
    <property type="term" value="F:serine-type endopeptidase activity"/>
    <property type="evidence" value="ECO:0007669"/>
    <property type="project" value="InterPro"/>
</dbReference>
<keyword evidence="8" id="KW-1133">Transmembrane helix</keyword>
<dbReference type="InterPro" id="IPR019758">
    <property type="entry name" value="Pept_S26A_signal_pept_1_CS"/>
</dbReference>
<feature type="region of interest" description="Disordered" evidence="9">
    <location>
        <begin position="1"/>
        <end position="41"/>
    </location>
</feature>
<dbReference type="CDD" id="cd06530">
    <property type="entry name" value="S26_SPase_I"/>
    <property type="match status" value="1"/>
</dbReference>
<dbReference type="Pfam" id="PF10502">
    <property type="entry name" value="Peptidase_S26"/>
    <property type="match status" value="1"/>
</dbReference>
<evidence type="ECO:0000256" key="5">
    <source>
        <dbReference type="ARBA" id="ARBA00022670"/>
    </source>
</evidence>
<dbReference type="HOGENOM" id="CLU_028723_0_0_11"/>
<evidence type="ECO:0000256" key="2">
    <source>
        <dbReference type="ARBA" id="ARBA00004401"/>
    </source>
</evidence>
<evidence type="ECO:0000259" key="10">
    <source>
        <dbReference type="Pfam" id="PF10502"/>
    </source>
</evidence>
<evidence type="ECO:0000256" key="6">
    <source>
        <dbReference type="ARBA" id="ARBA00022801"/>
    </source>
</evidence>
<dbReference type="Gene3D" id="2.10.109.10">
    <property type="entry name" value="Umud Fragment, subunit A"/>
    <property type="match status" value="1"/>
</dbReference>
<dbReference type="InterPro" id="IPR019533">
    <property type="entry name" value="Peptidase_S26"/>
</dbReference>
<keyword evidence="12" id="KW-1185">Reference proteome</keyword>
<dbReference type="InterPro" id="IPR019756">
    <property type="entry name" value="Pept_S26A_signal_pept_1_Ser-AS"/>
</dbReference>
<dbReference type="EMBL" id="CP004353">
    <property type="protein sequence ID" value="AHI23077.1"/>
    <property type="molecule type" value="Genomic_DNA"/>
</dbReference>
<comment type="catalytic activity">
    <reaction evidence="1 8">
        <text>Cleavage of hydrophobic, N-terminal signal or leader sequences from secreted and periplasmic proteins.</text>
        <dbReference type="EC" id="3.4.21.89"/>
    </reaction>
</comment>
<dbReference type="AlphaFoldDB" id="W5Y1K4"/>
<evidence type="ECO:0000313" key="11">
    <source>
        <dbReference type="EMBL" id="AHI23077.1"/>
    </source>
</evidence>
<name>W5Y1K4_9CORY</name>
<sequence length="272" mass="29832">MLELFDVNAKPHDDAQPQGPYQPRHGSPLGNPEKRTDNQEKSAPWYVEIPVVIVLTLVIIMVLQTFVGRVYMIPSQSMEPTLHGCTGCTGDRIFVDKLSYTFGDPEPGDVVVFKGPDSWNERYTSQRSSNTVIRGLQNLGSLVGLVAPDENDLVKRIVAKGGQTVQCLQGDPGIMVDGKEIDSSYTLNPPAYPVDPTTGSDACGGFYFGPITVPEGNYFMMGDNRTNSADSRYHLGDQYQGTIPRENIKGKVQFILFPLNRIGGVPHIDIQG</sequence>
<protein>
    <recommendedName>
        <fullName evidence="4 8">Signal peptidase I</fullName>
        <ecNumber evidence="4 8">3.4.21.89</ecNumber>
    </recommendedName>
</protein>
<dbReference type="GO" id="GO:0006465">
    <property type="term" value="P:signal peptide processing"/>
    <property type="evidence" value="ECO:0007669"/>
    <property type="project" value="InterPro"/>
</dbReference>
<organism evidence="11 12">
    <name type="scientific">Corynebacterium vitaeruminis DSM 20294</name>
    <dbReference type="NCBI Taxonomy" id="1224164"/>
    <lineage>
        <taxon>Bacteria</taxon>
        <taxon>Bacillati</taxon>
        <taxon>Actinomycetota</taxon>
        <taxon>Actinomycetes</taxon>
        <taxon>Mycobacteriales</taxon>
        <taxon>Corynebacteriaceae</taxon>
        <taxon>Corynebacterium</taxon>
    </lineage>
</organism>
<gene>
    <name evidence="11" type="ORF">B843_08460</name>
</gene>
<dbReference type="InterPro" id="IPR036286">
    <property type="entry name" value="LexA/Signal_pep-like_sf"/>
</dbReference>
<dbReference type="GO" id="GO:0009003">
    <property type="term" value="F:signal peptidase activity"/>
    <property type="evidence" value="ECO:0007669"/>
    <property type="project" value="UniProtKB-EC"/>
</dbReference>
<feature type="active site" evidence="7">
    <location>
        <position position="155"/>
    </location>
</feature>
<dbReference type="eggNOG" id="COG0681">
    <property type="taxonomic scope" value="Bacteria"/>
</dbReference>
<comment type="similarity">
    <text evidence="3 8">Belongs to the peptidase S26 family.</text>
</comment>
<dbReference type="STRING" id="1224164.B843_08460"/>
<reference evidence="11 12" key="1">
    <citation type="submission" date="2013-02" db="EMBL/GenBank/DDBJ databases">
        <title>The complete genome sequence of Corynebacterium vitaeruminis DSM 20294.</title>
        <authorList>
            <person name="Ruckert C."/>
            <person name="Albersmeier A."/>
            <person name="Kalinowski J."/>
        </authorList>
    </citation>
    <scope>NUCLEOTIDE SEQUENCE [LARGE SCALE GENOMIC DNA]</scope>
    <source>
        <strain evidence="12">ATCC 10234</strain>
    </source>
</reference>
<keyword evidence="8" id="KW-0472">Membrane</keyword>
<dbReference type="SUPFAM" id="SSF51306">
    <property type="entry name" value="LexA/Signal peptidase"/>
    <property type="match status" value="1"/>
</dbReference>
<dbReference type="GO" id="GO:0005886">
    <property type="term" value="C:plasma membrane"/>
    <property type="evidence" value="ECO:0007669"/>
    <property type="project" value="UniProtKB-SubCell"/>
</dbReference>
<dbReference type="Proteomes" id="UP000019222">
    <property type="component" value="Chromosome"/>
</dbReference>
<feature type="domain" description="Peptidase S26" evidence="10">
    <location>
        <begin position="51"/>
        <end position="256"/>
    </location>
</feature>
<accession>W5Y1K4</accession>
<dbReference type="PATRIC" id="fig|1224164.3.peg.1706"/>
<dbReference type="EC" id="3.4.21.89" evidence="4 8"/>
<dbReference type="InterPro" id="IPR000223">
    <property type="entry name" value="Pept_S26A_signal_pept_1"/>
</dbReference>
<dbReference type="KEGG" id="cvt:B843_08460"/>
<dbReference type="PANTHER" id="PTHR43390:SF1">
    <property type="entry name" value="CHLOROPLAST PROCESSING PEPTIDASE"/>
    <property type="match status" value="1"/>
</dbReference>
<evidence type="ECO:0000256" key="4">
    <source>
        <dbReference type="ARBA" id="ARBA00013208"/>
    </source>
</evidence>
<evidence type="ECO:0000256" key="7">
    <source>
        <dbReference type="PIRSR" id="PIRSR600223-1"/>
    </source>
</evidence>
<dbReference type="NCBIfam" id="TIGR02227">
    <property type="entry name" value="sigpep_I_bact"/>
    <property type="match status" value="1"/>
</dbReference>
<evidence type="ECO:0000256" key="3">
    <source>
        <dbReference type="ARBA" id="ARBA00009370"/>
    </source>
</evidence>
<proteinExistence type="inferred from homology"/>